<dbReference type="InterPro" id="IPR024364">
    <property type="entry name" value="Baseplate_phage_T4-like"/>
</dbReference>
<name>A0A6J5LCY0_9CAUD</name>
<organism evidence="1">
    <name type="scientific">uncultured Caudovirales phage</name>
    <dbReference type="NCBI Taxonomy" id="2100421"/>
    <lineage>
        <taxon>Viruses</taxon>
        <taxon>Duplodnaviria</taxon>
        <taxon>Heunggongvirae</taxon>
        <taxon>Uroviricota</taxon>
        <taxon>Caudoviricetes</taxon>
        <taxon>Peduoviridae</taxon>
        <taxon>Maltschvirus</taxon>
        <taxon>Maltschvirus maltsch</taxon>
    </lineage>
</organism>
<reference evidence="1" key="1">
    <citation type="submission" date="2020-04" db="EMBL/GenBank/DDBJ databases">
        <authorList>
            <person name="Chiriac C."/>
            <person name="Salcher M."/>
            <person name="Ghai R."/>
            <person name="Kavagutti S V."/>
        </authorList>
    </citation>
    <scope>NUCLEOTIDE SEQUENCE</scope>
</reference>
<dbReference type="EMBL" id="LR796235">
    <property type="protein sequence ID" value="CAB4129589.1"/>
    <property type="molecule type" value="Genomic_DNA"/>
</dbReference>
<accession>A0A6J5LCY0</accession>
<sequence length="245" mass="27904">MNQMHLDLPHDVVLLPSEGKYYKNKKKSVKVGYLTAADENILASVGNLSGDQIITNLVRSKLYEPDIRPEEMMEGDLEAILVFLRNTSFGANYDFTLIDPETDKKFEHTITLESLDFKKTDVEPNSEGLISLVLPKTKKEIKIKFLTYGESQSINRQIDSYPKGMVSPSVTLKLTKQIIEVEGNREESAIADFISKMPIMDSKYINNFIRENEPRLDLVREITAPSGKKVITRVTFGAEFFRPFF</sequence>
<protein>
    <submittedName>
        <fullName evidence="1">Uncharacterized protein</fullName>
    </submittedName>
</protein>
<gene>
    <name evidence="1" type="ORF">UFOVP117_35</name>
</gene>
<proteinExistence type="predicted"/>
<evidence type="ECO:0000313" key="1">
    <source>
        <dbReference type="EMBL" id="CAB4129589.1"/>
    </source>
</evidence>
<dbReference type="Pfam" id="PF12322">
    <property type="entry name" value="T4_baseplate"/>
    <property type="match status" value="1"/>
</dbReference>